<evidence type="ECO:0000313" key="1">
    <source>
        <dbReference type="EMBL" id="MFC7151399.1"/>
    </source>
</evidence>
<proteinExistence type="predicted"/>
<reference evidence="2" key="1">
    <citation type="journal article" date="2019" name="Int. J. Syst. Evol. Microbiol.">
        <title>The Global Catalogue of Microorganisms (GCM) 10K type strain sequencing project: providing services to taxonomists for standard genome sequencing and annotation.</title>
        <authorList>
            <consortium name="The Broad Institute Genomics Platform"/>
            <consortium name="The Broad Institute Genome Sequencing Center for Infectious Disease"/>
            <person name="Wu L."/>
            <person name="Ma J."/>
        </authorList>
    </citation>
    <scope>NUCLEOTIDE SEQUENCE [LARGE SCALE GENOMIC DNA]</scope>
    <source>
        <strain evidence="2">KCTC 12907</strain>
    </source>
</reference>
<protein>
    <submittedName>
        <fullName evidence="1">DUF6960 family protein</fullName>
    </submittedName>
</protein>
<name>A0ABW2FHI5_9BACL</name>
<dbReference type="RefSeq" id="WP_378044943.1">
    <property type="nucleotide sequence ID" value="NZ_JBHMDN010000006.1"/>
</dbReference>
<gene>
    <name evidence="1" type="ORF">ACFQMJ_22915</name>
</gene>
<dbReference type="Pfam" id="PF22283">
    <property type="entry name" value="DUF6960"/>
    <property type="match status" value="1"/>
</dbReference>
<organism evidence="1 2">
    <name type="scientific">Cohnella cellulosilytica</name>
    <dbReference type="NCBI Taxonomy" id="986710"/>
    <lineage>
        <taxon>Bacteria</taxon>
        <taxon>Bacillati</taxon>
        <taxon>Bacillota</taxon>
        <taxon>Bacilli</taxon>
        <taxon>Bacillales</taxon>
        <taxon>Paenibacillaceae</taxon>
        <taxon>Cohnella</taxon>
    </lineage>
</organism>
<dbReference type="EMBL" id="JBHTAI010000016">
    <property type="protein sequence ID" value="MFC7151399.1"/>
    <property type="molecule type" value="Genomic_DNA"/>
</dbReference>
<keyword evidence="2" id="KW-1185">Reference proteome</keyword>
<dbReference type="Proteomes" id="UP001596378">
    <property type="component" value="Unassembled WGS sequence"/>
</dbReference>
<comment type="caution">
    <text evidence="1">The sequence shown here is derived from an EMBL/GenBank/DDBJ whole genome shotgun (WGS) entry which is preliminary data.</text>
</comment>
<accession>A0ABW2FHI5</accession>
<evidence type="ECO:0000313" key="2">
    <source>
        <dbReference type="Proteomes" id="UP001596378"/>
    </source>
</evidence>
<dbReference type="InterPro" id="IPR053804">
    <property type="entry name" value="DUF6960"/>
</dbReference>
<sequence length="128" mass="15341">MLTSEWGLYPWFDEDGLELIEPRHREKFRVLLPYGKVFLCVGEQGEYMVLQYNNEIYLVKPILFKRVSPPKFTFSEPVRLRIKPGVLGNICEINWHYKAEREMYYIEINGKKKTSRYSSEELIKVDEE</sequence>